<comment type="caution">
    <text evidence="2">The sequence shown here is derived from an EMBL/GenBank/DDBJ whole genome shotgun (WGS) entry which is preliminary data.</text>
</comment>
<dbReference type="InterPro" id="IPR027417">
    <property type="entry name" value="P-loop_NTPase"/>
</dbReference>
<dbReference type="Proteomes" id="UP000018420">
    <property type="component" value="Unassembled WGS sequence"/>
</dbReference>
<sequence>METLVVKNFLVVKEANLDVKKFNIIIGSQGTGKSVLAKTLYLLKNLENLIRSHLIKGTDFEVLNKEIKNKFISIFPEYAWKSQNFEILYRTDNISITIKNDNILEFIFSENLVNDYKKISEQFNIIKESIDKDHINPTDDDEVLNILPKNFIYRRHIRKLLNDSNFSPLMHTSHFIPASRAFFSLFYENLFSILSSASNLDPFLMEFGKLYENFRPMYNRHLDMIQDSFPLEFSKKILNGDIVLNEEKCFIVNENQSIELIQASSGQQEALPMLQTLAVLSIISQNTFTFIEEPEAHLFPTSQANIMKLLSFLNNKGQSFFITTHSPYILSEFNNYLYAQDLIKRGLLSLEDFERILPSTSPIDINNISAYKIEDGVLTSIVDQEFSIIDTDELDKASSHASDIYNSLLEFEPQD</sequence>
<gene>
    <name evidence="2" type="ORF">L292_1530</name>
</gene>
<accession>S7WC73</accession>
<dbReference type="eggNOG" id="COG1106">
    <property type="taxonomic scope" value="Bacteria"/>
</dbReference>
<proteinExistence type="predicted"/>
<dbReference type="PANTHER" id="PTHR43581:SF4">
    <property type="entry name" value="ATP_GTP PHOSPHATASE"/>
    <property type="match status" value="1"/>
</dbReference>
<name>S7WC73_ACIJU</name>
<evidence type="ECO:0000259" key="1">
    <source>
        <dbReference type="Pfam" id="PF13175"/>
    </source>
</evidence>
<dbReference type="InterPro" id="IPR041685">
    <property type="entry name" value="AAA_GajA/Old/RecF-like"/>
</dbReference>
<dbReference type="SUPFAM" id="SSF52540">
    <property type="entry name" value="P-loop containing nucleoside triphosphate hydrolases"/>
    <property type="match status" value="1"/>
</dbReference>
<reference evidence="2 3" key="1">
    <citation type="submission" date="2013-05" db="EMBL/GenBank/DDBJ databases">
        <title>Genome assembly of Acinetobacter junii MTCC 11364.</title>
        <authorList>
            <person name="Khatri I."/>
            <person name="Singh N.K."/>
            <person name="Subramanian S."/>
            <person name="Mayilraj S."/>
        </authorList>
    </citation>
    <scope>NUCLEOTIDE SEQUENCE [LARGE SCALE GENOMIC DNA]</scope>
    <source>
        <strain evidence="2 3">MTCC 11364</strain>
    </source>
</reference>
<dbReference type="PATRIC" id="fig|1330047.3.peg.3228"/>
<dbReference type="PANTHER" id="PTHR43581">
    <property type="entry name" value="ATP/GTP PHOSPHATASE"/>
    <property type="match status" value="1"/>
</dbReference>
<organism evidence="2 3">
    <name type="scientific">Acinetobacter junii CIP 107470 = MTCC 11364</name>
    <dbReference type="NCBI Taxonomy" id="1217666"/>
    <lineage>
        <taxon>Bacteria</taxon>
        <taxon>Pseudomonadati</taxon>
        <taxon>Pseudomonadota</taxon>
        <taxon>Gammaproteobacteria</taxon>
        <taxon>Moraxellales</taxon>
        <taxon>Moraxellaceae</taxon>
        <taxon>Acinetobacter</taxon>
    </lineage>
</organism>
<evidence type="ECO:0000313" key="3">
    <source>
        <dbReference type="Proteomes" id="UP000018420"/>
    </source>
</evidence>
<dbReference type="InterPro" id="IPR051396">
    <property type="entry name" value="Bact_Antivir_Def_Nuclease"/>
</dbReference>
<dbReference type="RefSeq" id="WP_004908470.1">
    <property type="nucleotide sequence ID" value="NZ_ASYZ01000199.1"/>
</dbReference>
<dbReference type="Gene3D" id="3.40.50.300">
    <property type="entry name" value="P-loop containing nucleotide triphosphate hydrolases"/>
    <property type="match status" value="1"/>
</dbReference>
<dbReference type="AlphaFoldDB" id="S7WC73"/>
<feature type="domain" description="Endonuclease GajA/Old nuclease/RecF-like AAA" evidence="1">
    <location>
        <begin position="3"/>
        <end position="329"/>
    </location>
</feature>
<dbReference type="EMBL" id="ASYZ01000199">
    <property type="protein sequence ID" value="EPR80581.1"/>
    <property type="molecule type" value="Genomic_DNA"/>
</dbReference>
<protein>
    <recommendedName>
        <fullName evidence="1">Endonuclease GajA/Old nuclease/RecF-like AAA domain-containing protein</fullName>
    </recommendedName>
</protein>
<evidence type="ECO:0000313" key="2">
    <source>
        <dbReference type="EMBL" id="EPR80581.1"/>
    </source>
</evidence>
<dbReference type="Pfam" id="PF13175">
    <property type="entry name" value="AAA_15"/>
    <property type="match status" value="1"/>
</dbReference>